<proteinExistence type="inferred from homology"/>
<dbReference type="SUPFAM" id="SSF46689">
    <property type="entry name" value="Homeodomain-like"/>
    <property type="match status" value="1"/>
</dbReference>
<evidence type="ECO:0000313" key="10">
    <source>
        <dbReference type="EMBL" id="CBY41495.1"/>
    </source>
</evidence>
<dbReference type="GO" id="GO:0005634">
    <property type="term" value="C:nucleus"/>
    <property type="evidence" value="ECO:0007669"/>
    <property type="project" value="UniProtKB-SubCell"/>
</dbReference>
<dbReference type="GO" id="GO:0048468">
    <property type="term" value="P:cell development"/>
    <property type="evidence" value="ECO:0007669"/>
    <property type="project" value="TreeGrafter"/>
</dbReference>
<feature type="compositionally biased region" description="Low complexity" evidence="7">
    <location>
        <begin position="313"/>
        <end position="328"/>
    </location>
</feature>
<feature type="compositionally biased region" description="Polar residues" evidence="7">
    <location>
        <begin position="286"/>
        <end position="295"/>
    </location>
</feature>
<dbReference type="PROSITE" id="PS50071">
    <property type="entry name" value="HOMEOBOX_2"/>
    <property type="match status" value="1"/>
</dbReference>
<dbReference type="InterPro" id="IPR008422">
    <property type="entry name" value="KN_HD"/>
</dbReference>
<keyword evidence="3 6" id="KW-0238">DNA-binding</keyword>
<dbReference type="EMBL" id="FN656467">
    <property type="protein sequence ID" value="CBY41495.1"/>
    <property type="molecule type" value="Genomic_DNA"/>
</dbReference>
<dbReference type="PROSITE" id="PS00027">
    <property type="entry name" value="HOMEOBOX_1"/>
    <property type="match status" value="1"/>
</dbReference>
<evidence type="ECO:0000256" key="6">
    <source>
        <dbReference type="PROSITE-ProRule" id="PRU00108"/>
    </source>
</evidence>
<name>E4X410_OIKDI</name>
<keyword evidence="11" id="KW-1185">Reference proteome</keyword>
<feature type="region of interest" description="Disordered" evidence="7">
    <location>
        <begin position="271"/>
        <end position="385"/>
    </location>
</feature>
<dbReference type="CDD" id="cd00086">
    <property type="entry name" value="homeodomain"/>
    <property type="match status" value="1"/>
</dbReference>
<dbReference type="PANTHER" id="PTHR11211">
    <property type="entry name" value="IROQUOIS-CLASS HOMEODOMAIN PROTEIN IRX"/>
    <property type="match status" value="1"/>
</dbReference>
<dbReference type="InterPro" id="IPR003893">
    <property type="entry name" value="Iroquois_homeo"/>
</dbReference>
<dbReference type="InterPro" id="IPR017970">
    <property type="entry name" value="Homeobox_CS"/>
</dbReference>
<comment type="similarity">
    <text evidence="2">Belongs to the TALE/IRO homeobox family.</text>
</comment>
<dbReference type="GO" id="GO:0030182">
    <property type="term" value="P:neuron differentiation"/>
    <property type="evidence" value="ECO:0007669"/>
    <property type="project" value="TreeGrafter"/>
</dbReference>
<dbReference type="AlphaFoldDB" id="E4X410"/>
<dbReference type="SMART" id="SM00548">
    <property type="entry name" value="IRO"/>
    <property type="match status" value="1"/>
</dbReference>
<evidence type="ECO:0000256" key="2">
    <source>
        <dbReference type="ARBA" id="ARBA00008446"/>
    </source>
</evidence>
<dbReference type="FunFam" id="1.10.10.60:FF:000003">
    <property type="entry name" value="Iroquois-class homeobox protein IRX"/>
    <property type="match status" value="1"/>
</dbReference>
<keyword evidence="4 6" id="KW-0371">Homeobox</keyword>
<dbReference type="Pfam" id="PF05920">
    <property type="entry name" value="Homeobox_KN"/>
    <property type="match status" value="1"/>
</dbReference>
<dbReference type="EMBL" id="FN653024">
    <property type="protein sequence ID" value="CBY23798.1"/>
    <property type="molecule type" value="Genomic_DNA"/>
</dbReference>
<feature type="compositionally biased region" description="Basic and acidic residues" evidence="7">
    <location>
        <begin position="301"/>
        <end position="312"/>
    </location>
</feature>
<reference evidence="9" key="1">
    <citation type="journal article" date="2010" name="Science">
        <title>Plasticity of animal genome architecture unmasked by rapid evolution of a pelagic tunicate.</title>
        <authorList>
            <person name="Denoeud F."/>
            <person name="Henriet S."/>
            <person name="Mungpakdee S."/>
            <person name="Aury J.M."/>
            <person name="Da Silva C."/>
            <person name="Brinkmann H."/>
            <person name="Mikhaleva J."/>
            <person name="Olsen L.C."/>
            <person name="Jubin C."/>
            <person name="Canestro C."/>
            <person name="Bouquet J.M."/>
            <person name="Danks G."/>
            <person name="Poulain J."/>
            <person name="Campsteijn C."/>
            <person name="Adamski M."/>
            <person name="Cross I."/>
            <person name="Yadetie F."/>
            <person name="Muffato M."/>
            <person name="Louis A."/>
            <person name="Butcher S."/>
            <person name="Tsagkogeorga G."/>
            <person name="Konrad A."/>
            <person name="Singh S."/>
            <person name="Jensen M.F."/>
            <person name="Cong E.H."/>
            <person name="Eikeseth-Otteraa H."/>
            <person name="Noel B."/>
            <person name="Anthouard V."/>
            <person name="Porcel B.M."/>
            <person name="Kachouri-Lafond R."/>
            <person name="Nishino A."/>
            <person name="Ugolini M."/>
            <person name="Chourrout P."/>
            <person name="Nishida H."/>
            <person name="Aasland R."/>
            <person name="Huzurbazar S."/>
            <person name="Westhof E."/>
            <person name="Delsuc F."/>
            <person name="Lehrach H."/>
            <person name="Reinhardt R."/>
            <person name="Weissenbach J."/>
            <person name="Roy S.W."/>
            <person name="Artiguenave F."/>
            <person name="Postlethwait J.H."/>
            <person name="Manak J.R."/>
            <person name="Thompson E.M."/>
            <person name="Jaillon O."/>
            <person name="Du Pasquier L."/>
            <person name="Boudinot P."/>
            <person name="Liberles D.A."/>
            <person name="Volff J.N."/>
            <person name="Philippe H."/>
            <person name="Lenhard B."/>
            <person name="Roest Crollius H."/>
            <person name="Wincker P."/>
            <person name="Chourrout D."/>
        </authorList>
    </citation>
    <scope>NUCLEOTIDE SEQUENCE [LARGE SCALE GENOMIC DNA]</scope>
</reference>
<dbReference type="Proteomes" id="UP000011014">
    <property type="component" value="Unassembled WGS sequence"/>
</dbReference>
<dbReference type="SMART" id="SM00389">
    <property type="entry name" value="HOX"/>
    <property type="match status" value="1"/>
</dbReference>
<evidence type="ECO:0000313" key="11">
    <source>
        <dbReference type="Proteomes" id="UP000001307"/>
    </source>
</evidence>
<evidence type="ECO:0000256" key="3">
    <source>
        <dbReference type="ARBA" id="ARBA00023125"/>
    </source>
</evidence>
<evidence type="ECO:0000259" key="8">
    <source>
        <dbReference type="PROSITE" id="PS50071"/>
    </source>
</evidence>
<dbReference type="GO" id="GO:0000981">
    <property type="term" value="F:DNA-binding transcription factor activity, RNA polymerase II-specific"/>
    <property type="evidence" value="ECO:0007669"/>
    <property type="project" value="InterPro"/>
</dbReference>
<accession>E4X410</accession>
<evidence type="ECO:0000256" key="7">
    <source>
        <dbReference type="SAM" id="MobiDB-lite"/>
    </source>
</evidence>
<feature type="DNA-binding region" description="Homeobox" evidence="6">
    <location>
        <begin position="216"/>
        <end position="272"/>
    </location>
</feature>
<dbReference type="GO" id="GO:0000978">
    <property type="term" value="F:RNA polymerase II cis-regulatory region sequence-specific DNA binding"/>
    <property type="evidence" value="ECO:0007669"/>
    <property type="project" value="TreeGrafter"/>
</dbReference>
<dbReference type="OrthoDB" id="5399138at2759"/>
<feature type="compositionally biased region" description="Acidic residues" evidence="7">
    <location>
        <begin position="376"/>
        <end position="385"/>
    </location>
</feature>
<dbReference type="Gene3D" id="1.10.10.60">
    <property type="entry name" value="Homeodomain-like"/>
    <property type="match status" value="1"/>
</dbReference>
<feature type="domain" description="Homeobox" evidence="8">
    <location>
        <begin position="214"/>
        <end position="271"/>
    </location>
</feature>
<comment type="subcellular location">
    <subcellularLocation>
        <location evidence="1 6">Nucleus</location>
    </subcellularLocation>
</comment>
<evidence type="ECO:0000256" key="5">
    <source>
        <dbReference type="ARBA" id="ARBA00023242"/>
    </source>
</evidence>
<evidence type="ECO:0000313" key="9">
    <source>
        <dbReference type="EMBL" id="CBY23798.1"/>
    </source>
</evidence>
<dbReference type="InterPro" id="IPR009057">
    <property type="entry name" value="Homeodomain-like_sf"/>
</dbReference>
<gene>
    <name evidence="9" type="ORF">GSOID_T00001122001</name>
    <name evidence="10" type="ORF">GSOID_T00023572001</name>
</gene>
<evidence type="ECO:0000256" key="4">
    <source>
        <dbReference type="ARBA" id="ARBA00023155"/>
    </source>
</evidence>
<dbReference type="Proteomes" id="UP000001307">
    <property type="component" value="Unassembled WGS sequence"/>
</dbReference>
<keyword evidence="5 6" id="KW-0539">Nucleus</keyword>
<dbReference type="InParanoid" id="E4X410"/>
<organism evidence="9">
    <name type="scientific">Oikopleura dioica</name>
    <name type="common">Tunicate</name>
    <dbReference type="NCBI Taxonomy" id="34765"/>
    <lineage>
        <taxon>Eukaryota</taxon>
        <taxon>Metazoa</taxon>
        <taxon>Chordata</taxon>
        <taxon>Tunicata</taxon>
        <taxon>Appendicularia</taxon>
        <taxon>Copelata</taxon>
        <taxon>Oikopleuridae</taxon>
        <taxon>Oikopleura</taxon>
    </lineage>
</organism>
<protein>
    <recommendedName>
        <fullName evidence="8">Homeobox domain-containing protein</fullName>
    </recommendedName>
</protein>
<sequence length="385" mass="42631">MICYSNGQTNIILSAESGDELAAIGNGYRSPSTSIHNIDSESGATVVEFNLRSIFKISSNHLNYNNKKRSDATSRGWRNALLRPRPTGVRKKTHRTLLNQSLDKLKPQKTLFPKTRNIRDPFQTEPSNLEIMNPHSLGLTSSLLSGLDQRLLQQQQQLLQNPFRLGTHGLDPALIARAQLTSQLPRLPQLPQVIDPMLAAQYGYSQLLHGAGARKNATRESTAPLKNWLKEHQKNPYPTKGEKVYLALISGMTLTQVSTWFANARRRLKKENKWSPSSGFEDDDSSTSPNKPSSVTDEESNAVKRVSEDHIESGYSSHHSLSDQSSEASPERADSPSVSEPAPIRVSAISAHIPVSPPSSLPRPKIWSLAEMTTSSDEEEELNVN</sequence>
<dbReference type="InterPro" id="IPR001356">
    <property type="entry name" value="HD"/>
</dbReference>
<dbReference type="PANTHER" id="PTHR11211:SF40">
    <property type="entry name" value="MIRROR, ISOFORM C"/>
    <property type="match status" value="1"/>
</dbReference>
<evidence type="ECO:0000256" key="1">
    <source>
        <dbReference type="ARBA" id="ARBA00004123"/>
    </source>
</evidence>